<dbReference type="AlphaFoldDB" id="A0ABD0QC73"/>
<accession>A0ABD0QC73</accession>
<gene>
    <name evidence="2" type="ORF">M9458_019188</name>
</gene>
<evidence type="ECO:0000313" key="2">
    <source>
        <dbReference type="EMBL" id="KAL0183492.1"/>
    </source>
</evidence>
<evidence type="ECO:0008006" key="4">
    <source>
        <dbReference type="Google" id="ProtNLM"/>
    </source>
</evidence>
<sequence>DVSQEALKEDCSNHMMKIIVIHPNVAQENQDPVNVNSGGLRKCDKRLPPAHG</sequence>
<feature type="compositionally biased region" description="Basic and acidic residues" evidence="1">
    <location>
        <begin position="41"/>
        <end position="52"/>
    </location>
</feature>
<protein>
    <recommendedName>
        <fullName evidence="4">Protein tyrosine phosphatase non-receptor type 12</fullName>
    </recommendedName>
</protein>
<evidence type="ECO:0000313" key="3">
    <source>
        <dbReference type="Proteomes" id="UP001529510"/>
    </source>
</evidence>
<name>A0ABD0QC73_CIRMR</name>
<dbReference type="EMBL" id="JAMKFB020000009">
    <property type="protein sequence ID" value="KAL0183492.1"/>
    <property type="molecule type" value="Genomic_DNA"/>
</dbReference>
<feature type="non-terminal residue" evidence="2">
    <location>
        <position position="52"/>
    </location>
</feature>
<dbReference type="Proteomes" id="UP001529510">
    <property type="component" value="Unassembled WGS sequence"/>
</dbReference>
<comment type="caution">
    <text evidence="2">The sequence shown here is derived from an EMBL/GenBank/DDBJ whole genome shotgun (WGS) entry which is preliminary data.</text>
</comment>
<feature type="non-terminal residue" evidence="2">
    <location>
        <position position="1"/>
    </location>
</feature>
<evidence type="ECO:0000256" key="1">
    <source>
        <dbReference type="SAM" id="MobiDB-lite"/>
    </source>
</evidence>
<proteinExistence type="predicted"/>
<keyword evidence="3" id="KW-1185">Reference proteome</keyword>
<organism evidence="2 3">
    <name type="scientific">Cirrhinus mrigala</name>
    <name type="common">Mrigala</name>
    <dbReference type="NCBI Taxonomy" id="683832"/>
    <lineage>
        <taxon>Eukaryota</taxon>
        <taxon>Metazoa</taxon>
        <taxon>Chordata</taxon>
        <taxon>Craniata</taxon>
        <taxon>Vertebrata</taxon>
        <taxon>Euteleostomi</taxon>
        <taxon>Actinopterygii</taxon>
        <taxon>Neopterygii</taxon>
        <taxon>Teleostei</taxon>
        <taxon>Ostariophysi</taxon>
        <taxon>Cypriniformes</taxon>
        <taxon>Cyprinidae</taxon>
        <taxon>Labeoninae</taxon>
        <taxon>Labeonini</taxon>
        <taxon>Cirrhinus</taxon>
    </lineage>
</organism>
<feature type="region of interest" description="Disordered" evidence="1">
    <location>
        <begin position="29"/>
        <end position="52"/>
    </location>
</feature>
<reference evidence="2 3" key="1">
    <citation type="submission" date="2024-05" db="EMBL/GenBank/DDBJ databases">
        <title>Genome sequencing and assembly of Indian major carp, Cirrhinus mrigala (Hamilton, 1822).</title>
        <authorList>
            <person name="Mohindra V."/>
            <person name="Chowdhury L.M."/>
            <person name="Lal K."/>
            <person name="Jena J.K."/>
        </authorList>
    </citation>
    <scope>NUCLEOTIDE SEQUENCE [LARGE SCALE GENOMIC DNA]</scope>
    <source>
        <strain evidence="2">CM1030</strain>
        <tissue evidence="2">Blood</tissue>
    </source>
</reference>